<keyword evidence="2" id="KW-1185">Reference proteome</keyword>
<dbReference type="Proteomes" id="UP001631969">
    <property type="component" value="Unassembled WGS sequence"/>
</dbReference>
<protein>
    <submittedName>
        <fullName evidence="1">DUF1349 domain-containing protein</fullName>
    </submittedName>
</protein>
<accession>A0ACC7P0S1</accession>
<comment type="caution">
    <text evidence="1">The sequence shown here is derived from an EMBL/GenBank/DDBJ whole genome shotgun (WGS) entry which is preliminary data.</text>
</comment>
<proteinExistence type="predicted"/>
<dbReference type="EMBL" id="JBJURJ010000013">
    <property type="protein sequence ID" value="MFM9330548.1"/>
    <property type="molecule type" value="Genomic_DNA"/>
</dbReference>
<name>A0ACC7P0S1_9BACL</name>
<sequence>MNLFQGMEGMRMANGLFWLNEPEKWSFGPQGLVVEAPRSTNFFNDPEIGSIDVTAPFLYAEVKGDFDLTTRVGIKMLKWYDAGCLLIMADEARWAKLCYENWKTGPSIVSVVTRAVSDDCPSHVIGEVQPYLRVLRSGSCFGFYYSLDGTAWTLIRYFSMDAPEKIKAGILAQAPIGKSCSVSFEFLRLEAKPVKSAKEIPG</sequence>
<organism evidence="1 2">
    <name type="scientific">Paenibacillus mesotrionivorans</name>
    <dbReference type="NCBI Taxonomy" id="3160968"/>
    <lineage>
        <taxon>Bacteria</taxon>
        <taxon>Bacillati</taxon>
        <taxon>Bacillota</taxon>
        <taxon>Bacilli</taxon>
        <taxon>Bacillales</taxon>
        <taxon>Paenibacillaceae</taxon>
        <taxon>Paenibacillus</taxon>
    </lineage>
</organism>
<gene>
    <name evidence="1" type="ORF">ACI1P1_19800</name>
</gene>
<evidence type="ECO:0000313" key="2">
    <source>
        <dbReference type="Proteomes" id="UP001631969"/>
    </source>
</evidence>
<evidence type="ECO:0000313" key="1">
    <source>
        <dbReference type="EMBL" id="MFM9330548.1"/>
    </source>
</evidence>
<reference evidence="1" key="1">
    <citation type="submission" date="2024-12" db="EMBL/GenBank/DDBJ databases">
        <authorList>
            <person name="Wu N."/>
        </authorList>
    </citation>
    <scope>NUCLEOTIDE SEQUENCE</scope>
    <source>
        <strain evidence="1">P15</strain>
    </source>
</reference>